<dbReference type="SUPFAM" id="SSF48371">
    <property type="entry name" value="ARM repeat"/>
    <property type="match status" value="1"/>
</dbReference>
<dbReference type="Gene3D" id="1.25.10.10">
    <property type="entry name" value="Leucine-rich Repeat Variant"/>
    <property type="match status" value="1"/>
</dbReference>
<evidence type="ECO:0000313" key="1">
    <source>
        <dbReference type="EMBL" id="WUO44744.1"/>
    </source>
</evidence>
<name>A0ABZ1RFE5_9ACTN</name>
<gene>
    <name evidence="1" type="ORF">OHU17_02415</name>
</gene>
<dbReference type="Proteomes" id="UP001432075">
    <property type="component" value="Chromosome"/>
</dbReference>
<keyword evidence="2" id="KW-1185">Reference proteome</keyword>
<dbReference type="InterPro" id="IPR011989">
    <property type="entry name" value="ARM-like"/>
</dbReference>
<dbReference type="EMBL" id="CP108057">
    <property type="protein sequence ID" value="WUO44744.1"/>
    <property type="molecule type" value="Genomic_DNA"/>
</dbReference>
<evidence type="ECO:0000313" key="2">
    <source>
        <dbReference type="Proteomes" id="UP001432075"/>
    </source>
</evidence>
<dbReference type="InterPro" id="IPR016024">
    <property type="entry name" value="ARM-type_fold"/>
</dbReference>
<reference evidence="1" key="1">
    <citation type="submission" date="2022-10" db="EMBL/GenBank/DDBJ databases">
        <title>The complete genomes of actinobacterial strains from the NBC collection.</title>
        <authorList>
            <person name="Joergensen T.S."/>
            <person name="Alvarez Arevalo M."/>
            <person name="Sterndorff E.B."/>
            <person name="Faurdal D."/>
            <person name="Vuksanovic O."/>
            <person name="Mourched A.-S."/>
            <person name="Charusanti P."/>
            <person name="Shaw S."/>
            <person name="Blin K."/>
            <person name="Weber T."/>
        </authorList>
    </citation>
    <scope>NUCLEOTIDE SEQUENCE</scope>
    <source>
        <strain evidence="1">NBC_00283</strain>
    </source>
</reference>
<evidence type="ECO:0008006" key="3">
    <source>
        <dbReference type="Google" id="ProtNLM"/>
    </source>
</evidence>
<proteinExistence type="predicted"/>
<protein>
    <recommendedName>
        <fullName evidence="3">HEAT repeat domain-containing protein</fullName>
    </recommendedName>
</protein>
<organism evidence="1 2">
    <name type="scientific">Streptomyces goshikiensis</name>
    <dbReference type="NCBI Taxonomy" id="1942"/>
    <lineage>
        <taxon>Bacteria</taxon>
        <taxon>Bacillati</taxon>
        <taxon>Actinomycetota</taxon>
        <taxon>Actinomycetes</taxon>
        <taxon>Kitasatosporales</taxon>
        <taxon>Streptomycetaceae</taxon>
        <taxon>Streptomyces</taxon>
    </lineage>
</organism>
<dbReference type="RefSeq" id="WP_328775083.1">
    <property type="nucleotide sequence ID" value="NZ_CP108057.1"/>
</dbReference>
<accession>A0ABZ1RFE5</accession>
<sequence>MGIDEVGADTDGLFVGALDEIGREDDGPVPCLVALHGRPTRHVFERAASLLGHEEPAQRELGARVLRELGAHDEEGRRPFTAETVEVVLAEIPSEPDAWVLGWLISVLGYHNAHETLDLVLGHQAHAAQPVRFAVAAALPCLADPERAQDRVVEALLRLAEDDDDSVRWYALYALFHEVAGVTGERKAAWATDLVGRGDAQRRAQLHHLGTTFGDGADSGLREALGRERGV</sequence>